<accession>A0ABV7LPL0</accession>
<dbReference type="Gene3D" id="3.55.10.10">
    <property type="entry name" value="Archease domain"/>
    <property type="match status" value="1"/>
</dbReference>
<dbReference type="InterPro" id="IPR036820">
    <property type="entry name" value="Archease_dom_sf"/>
</dbReference>
<dbReference type="InterPro" id="IPR023572">
    <property type="entry name" value="Archease_dom"/>
</dbReference>
<feature type="domain" description="Archease" evidence="5">
    <location>
        <begin position="2"/>
        <end position="136"/>
    </location>
</feature>
<name>A0ABV7LPL0_9GAMM</name>
<evidence type="ECO:0000313" key="6">
    <source>
        <dbReference type="EMBL" id="MFC3284074.1"/>
    </source>
</evidence>
<proteinExistence type="inferred from homology"/>
<evidence type="ECO:0000256" key="3">
    <source>
        <dbReference type="ARBA" id="ARBA00022723"/>
    </source>
</evidence>
<dbReference type="PANTHER" id="PTHR12682">
    <property type="entry name" value="ARCHEASE"/>
    <property type="match status" value="1"/>
</dbReference>
<evidence type="ECO:0000259" key="5">
    <source>
        <dbReference type="Pfam" id="PF01951"/>
    </source>
</evidence>
<dbReference type="RefSeq" id="WP_386773683.1">
    <property type="nucleotide sequence ID" value="NZ_JBHRUG010000019.1"/>
</dbReference>
<protein>
    <submittedName>
        <fullName evidence="6">Archease</fullName>
    </submittedName>
</protein>
<evidence type="ECO:0000256" key="2">
    <source>
        <dbReference type="ARBA" id="ARBA00022694"/>
    </source>
</evidence>
<comment type="similarity">
    <text evidence="1">Belongs to the archease family.</text>
</comment>
<dbReference type="SUPFAM" id="SSF69819">
    <property type="entry name" value="MTH1598-like"/>
    <property type="match status" value="1"/>
</dbReference>
<evidence type="ECO:0000256" key="4">
    <source>
        <dbReference type="ARBA" id="ARBA00022837"/>
    </source>
</evidence>
<organism evidence="6 7">
    <name type="scientific">Litchfieldella rifensis</name>
    <dbReference type="NCBI Taxonomy" id="762643"/>
    <lineage>
        <taxon>Bacteria</taxon>
        <taxon>Pseudomonadati</taxon>
        <taxon>Pseudomonadota</taxon>
        <taxon>Gammaproteobacteria</taxon>
        <taxon>Oceanospirillales</taxon>
        <taxon>Halomonadaceae</taxon>
        <taxon>Litchfieldella</taxon>
    </lineage>
</organism>
<dbReference type="PANTHER" id="PTHR12682:SF11">
    <property type="entry name" value="PROTEIN ARCHEASE"/>
    <property type="match status" value="1"/>
</dbReference>
<keyword evidence="7" id="KW-1185">Reference proteome</keyword>
<keyword evidence="2" id="KW-0819">tRNA processing</keyword>
<gene>
    <name evidence="6" type="ORF">ACFOEV_10690</name>
</gene>
<dbReference type="EMBL" id="JBHRUG010000019">
    <property type="protein sequence ID" value="MFC3284074.1"/>
    <property type="molecule type" value="Genomic_DNA"/>
</dbReference>
<evidence type="ECO:0000313" key="7">
    <source>
        <dbReference type="Proteomes" id="UP001595579"/>
    </source>
</evidence>
<reference evidence="7" key="1">
    <citation type="journal article" date="2019" name="Int. J. Syst. Evol. Microbiol.">
        <title>The Global Catalogue of Microorganisms (GCM) 10K type strain sequencing project: providing services to taxonomists for standard genome sequencing and annotation.</title>
        <authorList>
            <consortium name="The Broad Institute Genomics Platform"/>
            <consortium name="The Broad Institute Genome Sequencing Center for Infectious Disease"/>
            <person name="Wu L."/>
            <person name="Ma J."/>
        </authorList>
    </citation>
    <scope>NUCLEOTIDE SEQUENCE [LARGE SCALE GENOMIC DNA]</scope>
    <source>
        <strain evidence="7">CECT 7698</strain>
    </source>
</reference>
<sequence length="136" mass="15260">MWTHFQHGADIGVRGVGETLERAFEEAAVALTAVIVEPAEVHCRETVEVQCEAPDRELLLADWLNALVYEMATRHMLFCRFKVEFQGARLHGSACGEAVDIARHQPAVEVKGATYTELEVREERPGKWRAQCVVDV</sequence>
<evidence type="ECO:0000256" key="1">
    <source>
        <dbReference type="ARBA" id="ARBA00007963"/>
    </source>
</evidence>
<dbReference type="Proteomes" id="UP001595579">
    <property type="component" value="Unassembled WGS sequence"/>
</dbReference>
<keyword evidence="3" id="KW-0479">Metal-binding</keyword>
<dbReference type="Pfam" id="PF01951">
    <property type="entry name" value="Archease"/>
    <property type="match status" value="1"/>
</dbReference>
<dbReference type="InterPro" id="IPR002804">
    <property type="entry name" value="Archease"/>
</dbReference>
<comment type="caution">
    <text evidence="6">The sequence shown here is derived from an EMBL/GenBank/DDBJ whole genome shotgun (WGS) entry which is preliminary data.</text>
</comment>
<keyword evidence="4" id="KW-0106">Calcium</keyword>